<accession>X1SSX7</accession>
<dbReference type="AlphaFoldDB" id="X1SSX7"/>
<name>X1SSX7_9ZZZZ</name>
<dbReference type="EMBL" id="BARW01023467">
    <property type="protein sequence ID" value="GAI96013.1"/>
    <property type="molecule type" value="Genomic_DNA"/>
</dbReference>
<organism evidence="1">
    <name type="scientific">marine sediment metagenome</name>
    <dbReference type="NCBI Taxonomy" id="412755"/>
    <lineage>
        <taxon>unclassified sequences</taxon>
        <taxon>metagenomes</taxon>
        <taxon>ecological metagenomes</taxon>
    </lineage>
</organism>
<protein>
    <submittedName>
        <fullName evidence="1">Uncharacterized protein</fullName>
    </submittedName>
</protein>
<comment type="caution">
    <text evidence="1">The sequence shown here is derived from an EMBL/GenBank/DDBJ whole genome shotgun (WGS) entry which is preliminary data.</text>
</comment>
<feature type="non-terminal residue" evidence="1">
    <location>
        <position position="1"/>
    </location>
</feature>
<sequence>SLAVFFSWRRKLIKAVTATTAAIVRIRNKN</sequence>
<proteinExistence type="predicted"/>
<evidence type="ECO:0000313" key="1">
    <source>
        <dbReference type="EMBL" id="GAI96013.1"/>
    </source>
</evidence>
<gene>
    <name evidence="1" type="ORF">S12H4_38913</name>
</gene>
<reference evidence="1" key="1">
    <citation type="journal article" date="2014" name="Front. Microbiol.">
        <title>High frequency of phylogenetically diverse reductive dehalogenase-homologous genes in deep subseafloor sedimentary metagenomes.</title>
        <authorList>
            <person name="Kawai M."/>
            <person name="Futagami T."/>
            <person name="Toyoda A."/>
            <person name="Takaki Y."/>
            <person name="Nishi S."/>
            <person name="Hori S."/>
            <person name="Arai W."/>
            <person name="Tsubouchi T."/>
            <person name="Morono Y."/>
            <person name="Uchiyama I."/>
            <person name="Ito T."/>
            <person name="Fujiyama A."/>
            <person name="Inagaki F."/>
            <person name="Takami H."/>
        </authorList>
    </citation>
    <scope>NUCLEOTIDE SEQUENCE</scope>
    <source>
        <strain evidence="1">Expedition CK06-06</strain>
    </source>
</reference>